<dbReference type="InterPro" id="IPR055372">
    <property type="entry name" value="CBM96"/>
</dbReference>
<dbReference type="PANTHER" id="PTHR11848">
    <property type="entry name" value="TGF-BETA FAMILY"/>
    <property type="match status" value="1"/>
</dbReference>
<name>A0A4S8HUY8_9BACT</name>
<feature type="domain" description="PKD" evidence="4">
    <location>
        <begin position="1114"/>
        <end position="1172"/>
    </location>
</feature>
<evidence type="ECO:0000313" key="5">
    <source>
        <dbReference type="EMBL" id="THU39468.1"/>
    </source>
</evidence>
<feature type="domain" description="PKD" evidence="4">
    <location>
        <begin position="814"/>
        <end position="881"/>
    </location>
</feature>
<dbReference type="InterPro" id="IPR035986">
    <property type="entry name" value="PKD_dom_sf"/>
</dbReference>
<keyword evidence="6" id="KW-1185">Reference proteome</keyword>
<keyword evidence="3" id="KW-0732">Signal</keyword>
<dbReference type="Pfam" id="PF18911">
    <property type="entry name" value="PKD_4"/>
    <property type="match status" value="2"/>
</dbReference>
<dbReference type="Gene3D" id="2.60.120.970">
    <property type="match status" value="3"/>
</dbReference>
<dbReference type="OrthoDB" id="642527at2"/>
<dbReference type="GO" id="GO:0005125">
    <property type="term" value="F:cytokine activity"/>
    <property type="evidence" value="ECO:0007669"/>
    <property type="project" value="TreeGrafter"/>
</dbReference>
<comment type="subcellular location">
    <subcellularLocation>
        <location evidence="1">Secreted</location>
    </subcellularLocation>
</comment>
<dbReference type="Pfam" id="PF24517">
    <property type="entry name" value="CBM96"/>
    <property type="match status" value="5"/>
</dbReference>
<dbReference type="PROSITE" id="PS50093">
    <property type="entry name" value="PKD"/>
    <property type="match status" value="3"/>
</dbReference>
<dbReference type="GO" id="GO:0005615">
    <property type="term" value="C:extracellular space"/>
    <property type="evidence" value="ECO:0007669"/>
    <property type="project" value="TreeGrafter"/>
</dbReference>
<dbReference type="NCBIfam" id="TIGR04183">
    <property type="entry name" value="Por_Secre_tail"/>
    <property type="match status" value="1"/>
</dbReference>
<keyword evidence="2" id="KW-0964">Secreted</keyword>
<dbReference type="CDD" id="cd00146">
    <property type="entry name" value="PKD"/>
    <property type="match status" value="2"/>
</dbReference>
<evidence type="ECO:0000313" key="6">
    <source>
        <dbReference type="Proteomes" id="UP000306918"/>
    </source>
</evidence>
<dbReference type="Proteomes" id="UP000306918">
    <property type="component" value="Unassembled WGS sequence"/>
</dbReference>
<dbReference type="InterPro" id="IPR000601">
    <property type="entry name" value="PKD_dom"/>
</dbReference>
<dbReference type="InterPro" id="IPR015615">
    <property type="entry name" value="TGF-beta-rel"/>
</dbReference>
<protein>
    <submittedName>
        <fullName evidence="5">DNRLRE domain-containing protein</fullName>
    </submittedName>
</protein>
<dbReference type="InterPro" id="IPR026444">
    <property type="entry name" value="Secre_tail"/>
</dbReference>
<dbReference type="SUPFAM" id="SSF49299">
    <property type="entry name" value="PKD domain"/>
    <property type="match status" value="3"/>
</dbReference>
<organism evidence="5 6">
    <name type="scientific">Niastella caeni</name>
    <dbReference type="NCBI Taxonomy" id="2569763"/>
    <lineage>
        <taxon>Bacteria</taxon>
        <taxon>Pseudomonadati</taxon>
        <taxon>Bacteroidota</taxon>
        <taxon>Chitinophagia</taxon>
        <taxon>Chitinophagales</taxon>
        <taxon>Chitinophagaceae</taxon>
        <taxon>Niastella</taxon>
    </lineage>
</organism>
<evidence type="ECO:0000256" key="2">
    <source>
        <dbReference type="ARBA" id="ARBA00022525"/>
    </source>
</evidence>
<feature type="domain" description="PKD" evidence="4">
    <location>
        <begin position="516"/>
        <end position="578"/>
    </location>
</feature>
<proteinExistence type="predicted"/>
<reference evidence="5 6" key="1">
    <citation type="submission" date="2019-04" db="EMBL/GenBank/DDBJ databases">
        <title>Niastella caeni sp. nov., isolated from activated sludge.</title>
        <authorList>
            <person name="Sheng M."/>
        </authorList>
    </citation>
    <scope>NUCLEOTIDE SEQUENCE [LARGE SCALE GENOMIC DNA]</scope>
    <source>
        <strain evidence="5 6">HX-2-15</strain>
    </source>
</reference>
<accession>A0A4S8HUY8</accession>
<dbReference type="EMBL" id="STFF01000003">
    <property type="protein sequence ID" value="THU39468.1"/>
    <property type="molecule type" value="Genomic_DNA"/>
</dbReference>
<dbReference type="NCBIfam" id="NF033679">
    <property type="entry name" value="DNRLRE_dom"/>
    <property type="match status" value="5"/>
</dbReference>
<evidence type="ECO:0000256" key="3">
    <source>
        <dbReference type="ARBA" id="ARBA00022729"/>
    </source>
</evidence>
<sequence length="1470" mass="161294">MNTNCRQPVHRPVYSLYSYTFMLQNNTVFGKKRTLISFTKKSLEYFLSCPAKMYVATNPYSMKNVYLLLSLLAFCIKGISQTTNCITIRGDRTSGKFSQLWLDSNAPYHCDTAQPEMGTAAWTCNAVGYPTCNMRSAFRYDVSSIPANAVVTSARLYVYAKTNNINGYTGSPTYGSNNTSLLQKITAKWTVAGTGWANQPPATTANQKTLAQSSSTAQNYVIDVTDFVQGWVNKPDSNFGMLMRLQTESYYNSMIFNSGSATDSTLRPKLEICYTIPPPTTCTNSLIIKGNPTDGKFKAALMGTINKVASDTAQPEIVAAAWTCNASGFPTCDFRTMLRYDVSSIPAHAVITDAKLYLYAKTNNINGNYGNPTFGTANTALLQKAISPWNNATIGWNTQPTVSTATQKILPQSTSTKQNYVVDVTDFVQSWVNKPDSNYGVMLRLQTETYYNSMVFNSGQAVDSLRPRLEICYSIPTTPPPPADTCGADFKDSTTTNYPATHILTAIPKHNLNKKPVRVCWTFGDGKDTCITYDSTINNFYTTYHTYNTPGAYTVCAKITYAGGCVANMCKTITVVAPPPPPPVCNNSLVISGNPFSGKYQQALMGTWGPNGSDTAQTEIVAAAWTCNAIGQPTCDFRSMLRYDVSSIPANAVITNAKLYLYAKTNNINGNYGNPTFGTANTALLQKAVSPWNLSTVGWNLQPAVTTVSQKILPQSTSTKQNYVVDVTDFVQSWVNKPDSNYGVMLRLQNETYYNSMVFNSGQAVDSLRPRLEICYTLTSADSCKADFKDTASSSNSASHLLTAIPWHNNNKKPVQVCWTFGDGTDTCINYSSSSTYNVYSVSHTYKTAGTFTACVKITYEGGCIAQKCKSITVIAPQPPVVCNNSLVIKGNPTDGKFKAALMGTINKVASDTAQPEIVAAAWTCNASGFPTCDFRTMLRYDVSSIPANAVITDAKLYLYAKTNNINGNYGNPTYGSNNTALLQKATSSWNNATIGWNTQPSVSTATQKILAKSTNTRQNYVVEITDFVQSWVNKPDSNYGMLLRLQTESYYNSMVFNSGQAADSLKPRLEICYTVPTPGTDSCRANFIDSISDNNPLRKLFIASPWNAANKKPVQICWNFGDGKDTCINYTNASANYSITHTYPKHGNYNVCVTIKYDGGCVASRCRTITVFGTPSTTPTCADSKTLIVRGDRTSGKFKQLWLDSNAPFQSDTTQPEMGAAAWTCNAGGYPTCNFRSLFRYELGSLPTNTRITSAKLYLYAKTNNINGYSGAPTYGSNNAGLLQQVTAPWKTGGTGWNNQPTTTTERQKQLARSSSTAQNYVIDVTDFVQTWVKHPEQNNGMLLRLQSEQYYNSLIFNSGSAPDSLKPRLEICYQADNADSNKVEVKLYPNPTTGPLLAWVFTSEAQKGSASLYDLRGNLKQVLRPSINFYAGVNVVTFYINRISVPAGQYYVKIWVGSEVRTFKIMVL</sequence>
<evidence type="ECO:0000256" key="1">
    <source>
        <dbReference type="ARBA" id="ARBA00004613"/>
    </source>
</evidence>
<dbReference type="InterPro" id="IPR022409">
    <property type="entry name" value="PKD/Chitinase_dom"/>
</dbReference>
<dbReference type="Gene3D" id="2.60.40.10">
    <property type="entry name" value="Immunoglobulins"/>
    <property type="match status" value="3"/>
</dbReference>
<comment type="caution">
    <text evidence="5">The sequence shown here is derived from an EMBL/GenBank/DDBJ whole genome shotgun (WGS) entry which is preliminary data.</text>
</comment>
<gene>
    <name evidence="5" type="ORF">FAM09_13265</name>
</gene>
<evidence type="ECO:0000259" key="4">
    <source>
        <dbReference type="PROSITE" id="PS50093"/>
    </source>
</evidence>
<dbReference type="InterPro" id="IPR013783">
    <property type="entry name" value="Ig-like_fold"/>
</dbReference>
<dbReference type="SMART" id="SM00089">
    <property type="entry name" value="PKD"/>
    <property type="match status" value="3"/>
</dbReference>